<reference evidence="4" key="1">
    <citation type="journal article" date="2020" name="mSystems">
        <title>Genome- and Community-Level Interaction Insights into Carbon Utilization and Element Cycling Functions of Hydrothermarchaeota in Hydrothermal Sediment.</title>
        <authorList>
            <person name="Zhou Z."/>
            <person name="Liu Y."/>
            <person name="Xu W."/>
            <person name="Pan J."/>
            <person name="Luo Z.H."/>
            <person name="Li M."/>
        </authorList>
    </citation>
    <scope>NUCLEOTIDE SEQUENCE [LARGE SCALE GENOMIC DNA]</scope>
    <source>
        <strain evidence="4">SpSt-132</strain>
    </source>
</reference>
<dbReference type="SUPFAM" id="SSF51261">
    <property type="entry name" value="Duplicated hybrid motif"/>
    <property type="match status" value="1"/>
</dbReference>
<evidence type="ECO:0000256" key="1">
    <source>
        <dbReference type="SAM" id="Coils"/>
    </source>
</evidence>
<dbReference type="AlphaFoldDB" id="A0A7C2Z2M9"/>
<dbReference type="InterPro" id="IPR016047">
    <property type="entry name" value="M23ase_b-sheet_dom"/>
</dbReference>
<evidence type="ECO:0000256" key="2">
    <source>
        <dbReference type="SAM" id="Phobius"/>
    </source>
</evidence>
<comment type="caution">
    <text evidence="4">The sequence shown here is derived from an EMBL/GenBank/DDBJ whole genome shotgun (WGS) entry which is preliminary data.</text>
</comment>
<proteinExistence type="predicted"/>
<feature type="domain" description="M23ase beta-sheet core" evidence="3">
    <location>
        <begin position="175"/>
        <end position="269"/>
    </location>
</feature>
<dbReference type="FunFam" id="2.70.70.10:FF:000006">
    <property type="entry name" value="M23 family peptidase"/>
    <property type="match status" value="1"/>
</dbReference>
<dbReference type="CDD" id="cd12797">
    <property type="entry name" value="M23_peptidase"/>
    <property type="match status" value="1"/>
</dbReference>
<organism evidence="4">
    <name type="scientific">Hydrogenobacter sp</name>
    <dbReference type="NCBI Taxonomy" id="2152829"/>
    <lineage>
        <taxon>Bacteria</taxon>
        <taxon>Pseudomonadati</taxon>
        <taxon>Aquificota</taxon>
        <taxon>Aquificia</taxon>
        <taxon>Aquificales</taxon>
        <taxon>Aquificaceae</taxon>
        <taxon>Hydrogenobacter</taxon>
    </lineage>
</organism>
<name>A0A7C2Z2M9_9AQUI</name>
<evidence type="ECO:0000313" key="4">
    <source>
        <dbReference type="EMBL" id="HEW46049.1"/>
    </source>
</evidence>
<feature type="transmembrane region" description="Helical" evidence="2">
    <location>
        <begin position="26"/>
        <end position="47"/>
    </location>
</feature>
<evidence type="ECO:0000259" key="3">
    <source>
        <dbReference type="Pfam" id="PF01551"/>
    </source>
</evidence>
<dbReference type="EMBL" id="DSFP01000041">
    <property type="protein sequence ID" value="HEW46049.1"/>
    <property type="molecule type" value="Genomic_DNA"/>
</dbReference>
<dbReference type="Pfam" id="PF01551">
    <property type="entry name" value="Peptidase_M23"/>
    <property type="match status" value="1"/>
</dbReference>
<dbReference type="Gene3D" id="2.70.70.10">
    <property type="entry name" value="Glucose Permease (Domain IIA)"/>
    <property type="match status" value="1"/>
</dbReference>
<accession>A0A7C2Z2M9</accession>
<protein>
    <submittedName>
        <fullName evidence="4">Peptidase M23</fullName>
    </submittedName>
</protein>
<keyword evidence="2" id="KW-0472">Membrane</keyword>
<keyword evidence="2" id="KW-1133">Transmembrane helix</keyword>
<dbReference type="GO" id="GO:0004222">
    <property type="term" value="F:metalloendopeptidase activity"/>
    <property type="evidence" value="ECO:0007669"/>
    <property type="project" value="TreeGrafter"/>
</dbReference>
<keyword evidence="1" id="KW-0175">Coiled coil</keyword>
<dbReference type="PANTHER" id="PTHR21666">
    <property type="entry name" value="PEPTIDASE-RELATED"/>
    <property type="match status" value="1"/>
</dbReference>
<sequence length="276" mass="30971">MRDYVSIIIAYHEGKPPKTIRIKKSYLKLAAIAALSLIIVSFISYLLNMGLIFERGMVLAEVKRLELERLQTLDERKRLEEERAKLSKRLKDIENKMVAIEDHLAKRGVLGKVVGVGGTSYKASQEDLSRVEFLRERSEYLLSTLKSIPMGYPVYGNITSHLGWRKNPFGKGYEFHSGIDIEAPYGSRVVATADGVVEMAGYYGDYGKAVLIKHPSGYMTLYGHLSEISVKAGQEVKAGQVIGKVGSTGRSTGPHLHYEVLYQGKLKNPMEYIVWR</sequence>
<dbReference type="InterPro" id="IPR050570">
    <property type="entry name" value="Cell_wall_metabolism_enzyme"/>
</dbReference>
<dbReference type="InterPro" id="IPR011055">
    <property type="entry name" value="Dup_hybrid_motif"/>
</dbReference>
<gene>
    <name evidence="4" type="ORF">ENO47_05180</name>
</gene>
<dbReference type="PANTHER" id="PTHR21666:SF270">
    <property type="entry name" value="MUREIN HYDROLASE ACTIVATOR ENVC"/>
    <property type="match status" value="1"/>
</dbReference>
<keyword evidence="2" id="KW-0812">Transmembrane</keyword>
<feature type="coiled-coil region" evidence="1">
    <location>
        <begin position="62"/>
        <end position="103"/>
    </location>
</feature>